<dbReference type="PANTHER" id="PTHR44688">
    <property type="entry name" value="DNA-BINDING TRANSCRIPTIONAL ACTIVATOR DEVR_DOSR"/>
    <property type="match status" value="1"/>
</dbReference>
<dbReference type="PANTHER" id="PTHR44688:SF16">
    <property type="entry name" value="DNA-BINDING TRANSCRIPTIONAL ACTIVATOR DEVR_DOSR"/>
    <property type="match status" value="1"/>
</dbReference>
<evidence type="ECO:0000313" key="5">
    <source>
        <dbReference type="EMBL" id="KWV41867.1"/>
    </source>
</evidence>
<dbReference type="InterPro" id="IPR005143">
    <property type="entry name" value="TF_LuxR_autoind-bd_dom"/>
</dbReference>
<dbReference type="OrthoDB" id="9803630at2"/>
<dbReference type="PROSITE" id="PS50043">
    <property type="entry name" value="HTH_LUXR_2"/>
    <property type="match status" value="1"/>
</dbReference>
<dbReference type="Proteomes" id="UP000068164">
    <property type="component" value="Unassembled WGS sequence"/>
</dbReference>
<dbReference type="InterPro" id="IPR000792">
    <property type="entry name" value="Tscrpt_reg_LuxR_C"/>
</dbReference>
<evidence type="ECO:0000256" key="2">
    <source>
        <dbReference type="ARBA" id="ARBA00023125"/>
    </source>
</evidence>
<keyword evidence="1" id="KW-0805">Transcription regulation</keyword>
<feature type="domain" description="HTH luxR-type" evidence="4">
    <location>
        <begin position="171"/>
        <end position="236"/>
    </location>
</feature>
<dbReference type="CDD" id="cd06170">
    <property type="entry name" value="LuxR_C_like"/>
    <property type="match status" value="1"/>
</dbReference>
<dbReference type="SUPFAM" id="SSF46894">
    <property type="entry name" value="C-terminal effector domain of the bipartite response regulators"/>
    <property type="match status" value="1"/>
</dbReference>
<evidence type="ECO:0000259" key="4">
    <source>
        <dbReference type="PROSITE" id="PS50043"/>
    </source>
</evidence>
<accession>A0A125Q4K2</accession>
<proteinExistence type="predicted"/>
<dbReference type="GO" id="GO:0003677">
    <property type="term" value="F:DNA binding"/>
    <property type="evidence" value="ECO:0007669"/>
    <property type="project" value="UniProtKB-KW"/>
</dbReference>
<dbReference type="SUPFAM" id="SSF75516">
    <property type="entry name" value="Pheromone-binding domain of LuxR-like quorum-sensing transcription factors"/>
    <property type="match status" value="1"/>
</dbReference>
<keyword evidence="3" id="KW-0804">Transcription</keyword>
<keyword evidence="2" id="KW-0238">DNA-binding</keyword>
<dbReference type="InterPro" id="IPR016032">
    <property type="entry name" value="Sig_transdc_resp-reg_C-effctor"/>
</dbReference>
<evidence type="ECO:0000313" key="6">
    <source>
        <dbReference type="Proteomes" id="UP000068164"/>
    </source>
</evidence>
<gene>
    <name evidence="5" type="ORF">AS026_22075</name>
</gene>
<dbReference type="Pfam" id="PF00196">
    <property type="entry name" value="GerE"/>
    <property type="match status" value="1"/>
</dbReference>
<dbReference type="Gene3D" id="1.10.10.10">
    <property type="entry name" value="Winged helix-like DNA-binding domain superfamily/Winged helix DNA-binding domain"/>
    <property type="match status" value="1"/>
</dbReference>
<sequence length="238" mass="26783">MNMRTLFHDMIDSTATTSTEDSLRAAVARITTKYGFERFAYLNLDAVSARSFAVSNYPQDWQAMYFGRSYMALDPVVTMGKRMMRAFQWCVDEQRRRATKDERGFWDAASQFGIRAGVTVPIRVCFGQVAMLTLATSQNLRPREFCETECAVAATSATFLHSRLVSTNCPTTQRQPGLSDREALCLGWIAAGKSMQDIAEILGLNYHTVRWDLDNIRAKLNVKNLKQALSLALQLGLI</sequence>
<dbReference type="GO" id="GO:0006355">
    <property type="term" value="P:regulation of DNA-templated transcription"/>
    <property type="evidence" value="ECO:0007669"/>
    <property type="project" value="InterPro"/>
</dbReference>
<dbReference type="InterPro" id="IPR036693">
    <property type="entry name" value="TF_LuxR_autoind-bd_dom_sf"/>
</dbReference>
<comment type="caution">
    <text evidence="5">The sequence shown here is derived from an EMBL/GenBank/DDBJ whole genome shotgun (WGS) entry which is preliminary data.</text>
</comment>
<name>A0A125Q4K2_9HYPH</name>
<keyword evidence="6" id="KW-1185">Reference proteome</keyword>
<evidence type="ECO:0000256" key="3">
    <source>
        <dbReference type="ARBA" id="ARBA00023163"/>
    </source>
</evidence>
<reference evidence="5 6" key="1">
    <citation type="submission" date="2015-11" db="EMBL/GenBank/DDBJ databases">
        <title>Draft Genome Sequence of the Strain BR 10423 (Rhizobium sp.) isolated from nodules of Mimosa pudica.</title>
        <authorList>
            <person name="Barauna A.C."/>
            <person name="Zilli J.E."/>
            <person name="Simoes-Araujo J.L."/>
            <person name="Reis V.M."/>
            <person name="James E.K."/>
            <person name="Reis F.B.Jr."/>
            <person name="Rouws L.F."/>
            <person name="Passos S.R."/>
            <person name="Gois S.R."/>
        </authorList>
    </citation>
    <scope>NUCLEOTIDE SEQUENCE [LARGE SCALE GENOMIC DNA]</scope>
    <source>
        <strain evidence="5 6">BR10423</strain>
    </source>
</reference>
<dbReference type="Gene3D" id="3.30.450.80">
    <property type="entry name" value="Transcription factor LuxR-like, autoinducer-binding domain"/>
    <property type="match status" value="1"/>
</dbReference>
<dbReference type="SMART" id="SM00421">
    <property type="entry name" value="HTH_LUXR"/>
    <property type="match status" value="1"/>
</dbReference>
<dbReference type="InterPro" id="IPR036388">
    <property type="entry name" value="WH-like_DNA-bd_sf"/>
</dbReference>
<organism evidence="5 6">
    <name type="scientific">Rhizobium altiplani</name>
    <dbReference type="NCBI Taxonomy" id="1864509"/>
    <lineage>
        <taxon>Bacteria</taxon>
        <taxon>Pseudomonadati</taxon>
        <taxon>Pseudomonadota</taxon>
        <taxon>Alphaproteobacteria</taxon>
        <taxon>Hyphomicrobiales</taxon>
        <taxon>Rhizobiaceae</taxon>
        <taxon>Rhizobium/Agrobacterium group</taxon>
        <taxon>Rhizobium</taxon>
    </lineage>
</organism>
<evidence type="ECO:0000256" key="1">
    <source>
        <dbReference type="ARBA" id="ARBA00023015"/>
    </source>
</evidence>
<dbReference type="AlphaFoldDB" id="A0A125Q4K2"/>
<dbReference type="RefSeq" id="WP_062375102.1">
    <property type="nucleotide sequence ID" value="NZ_LNCD01000138.1"/>
</dbReference>
<dbReference type="PRINTS" id="PR00038">
    <property type="entry name" value="HTHLUXR"/>
</dbReference>
<dbReference type="Pfam" id="PF03472">
    <property type="entry name" value="Autoind_bind"/>
    <property type="match status" value="1"/>
</dbReference>
<dbReference type="EMBL" id="LNCD01000138">
    <property type="protein sequence ID" value="KWV41867.1"/>
    <property type="molecule type" value="Genomic_DNA"/>
</dbReference>
<protein>
    <submittedName>
        <fullName evidence="5">LuxR family transcriptional regulator</fullName>
    </submittedName>
</protein>